<organism evidence="4 5">
    <name type="scientific">Talaromyces rugulosus</name>
    <name type="common">Penicillium rugulosum</name>
    <dbReference type="NCBI Taxonomy" id="121627"/>
    <lineage>
        <taxon>Eukaryota</taxon>
        <taxon>Fungi</taxon>
        <taxon>Dikarya</taxon>
        <taxon>Ascomycota</taxon>
        <taxon>Pezizomycotina</taxon>
        <taxon>Eurotiomycetes</taxon>
        <taxon>Eurotiomycetidae</taxon>
        <taxon>Eurotiales</taxon>
        <taxon>Trichocomaceae</taxon>
        <taxon>Talaromyces</taxon>
        <taxon>Talaromyces sect. Islandici</taxon>
    </lineage>
</organism>
<evidence type="ECO:0000259" key="3">
    <source>
        <dbReference type="SMART" id="SM01006"/>
    </source>
</evidence>
<evidence type="ECO:0000256" key="1">
    <source>
        <dbReference type="ARBA" id="ARBA00009893"/>
    </source>
</evidence>
<evidence type="ECO:0000313" key="5">
    <source>
        <dbReference type="Proteomes" id="UP000509510"/>
    </source>
</evidence>
<dbReference type="SUPFAM" id="SSF55729">
    <property type="entry name" value="Acyl-CoA N-acyltransferases (Nat)"/>
    <property type="match status" value="1"/>
</dbReference>
<protein>
    <recommendedName>
        <fullName evidence="3">Acyltransferase MbtK/IucB-like conserved domain-containing protein</fullName>
    </recommendedName>
</protein>
<accession>A0A7H8QIH0</accession>
<dbReference type="Gene3D" id="3.40.630.30">
    <property type="match status" value="1"/>
</dbReference>
<dbReference type="PANTHER" id="PTHR31438">
    <property type="entry name" value="LYSINE N-ACYLTRANSFERASE C17G9.06C-RELATED"/>
    <property type="match status" value="1"/>
</dbReference>
<dbReference type="InterPro" id="IPR016181">
    <property type="entry name" value="Acyl_CoA_acyltransferase"/>
</dbReference>
<dbReference type="OrthoDB" id="448427at2759"/>
<feature type="domain" description="Acyltransferase MbtK/IucB-like conserved" evidence="3">
    <location>
        <begin position="351"/>
        <end position="402"/>
    </location>
</feature>
<reference evidence="5" key="1">
    <citation type="submission" date="2020-06" db="EMBL/GenBank/DDBJ databases">
        <title>A chromosome-scale genome assembly of Talaromyces rugulosus W13939.</title>
        <authorList>
            <person name="Wang B."/>
            <person name="Guo L."/>
            <person name="Ye K."/>
            <person name="Wang L."/>
        </authorList>
    </citation>
    <scope>NUCLEOTIDE SEQUENCE [LARGE SCALE GENOMIC DNA]</scope>
    <source>
        <strain evidence="5">W13939</strain>
    </source>
</reference>
<dbReference type="Proteomes" id="UP000509510">
    <property type="component" value="Chromosome I"/>
</dbReference>
<dbReference type="PANTHER" id="PTHR31438:SF1">
    <property type="entry name" value="LYSINE N-ACYLTRANSFERASE C17G9.06C-RELATED"/>
    <property type="match status" value="1"/>
</dbReference>
<sequence>MPSPTCHLPNGNTFSVTPVFGGVNFKSNDLNLHHTAFPPGWTVVIHTEKPVVVVGDDAEGKQQDGQQATKMRMSSFKQPTRQNDCIFISSISNPSSMDYKPPISPSRQIAMMLWATLWWYFHEPEPDLYLATAESANTPISGRPKGEWRVNIKREGIFKGRNIMQKMERMGLIANVDSSVGTESIESRAPASWERMFTSRRSFWQLDPRIFIFTLTPAAASTANLGIAPSPLISPYGSRPASPSVDFFRPGDGGSLSTDHHQPSPIQVQNVTSGPYTSSSHLPTYYPPPPTQYIFTNGVRHPLRPRPPHQGETFYSRYIPSVGQYLSFRVPVLSPGKHLPLSSFSSLTVSRIHNPSPPGPSDLDFLHKWMNDPRVNNSWSEAGPRERQENLLIDGLSSRHSFPVIGCWDGKPFGYFEIYWVKEDRLGRNLGRVGNYDRGLHLLVGEQEFRGPHRVPIWLNALVHYCWLADARTDAVLLEPRVDNQRIITYLTNVGFYKEGEVAFPHKQSAVMRINRDSWECPAL</sequence>
<dbReference type="KEGG" id="trg:TRUGW13939_00511"/>
<comment type="similarity">
    <text evidence="1">Belongs to the lysine N-acyltransferase MbtK family.</text>
</comment>
<dbReference type="SMART" id="SM01006">
    <property type="entry name" value="AlcB"/>
    <property type="match status" value="1"/>
</dbReference>
<dbReference type="AlphaFoldDB" id="A0A7H8QIH0"/>
<proteinExistence type="inferred from homology"/>
<dbReference type="EMBL" id="CP055898">
    <property type="protein sequence ID" value="QKX53432.1"/>
    <property type="molecule type" value="Genomic_DNA"/>
</dbReference>
<dbReference type="GO" id="GO:0019290">
    <property type="term" value="P:siderophore biosynthetic process"/>
    <property type="evidence" value="ECO:0007669"/>
    <property type="project" value="InterPro"/>
</dbReference>
<name>A0A7H8QIH0_TALRU</name>
<evidence type="ECO:0000313" key="4">
    <source>
        <dbReference type="EMBL" id="QKX53432.1"/>
    </source>
</evidence>
<feature type="region of interest" description="Disordered" evidence="2">
    <location>
        <begin position="243"/>
        <end position="279"/>
    </location>
</feature>
<feature type="compositionally biased region" description="Polar residues" evidence="2">
    <location>
        <begin position="264"/>
        <end position="274"/>
    </location>
</feature>
<gene>
    <name evidence="4" type="ORF">TRUGW13939_00511</name>
</gene>
<keyword evidence="5" id="KW-1185">Reference proteome</keyword>
<dbReference type="RefSeq" id="XP_035339611.1">
    <property type="nucleotide sequence ID" value="XM_035483718.1"/>
</dbReference>
<dbReference type="GO" id="GO:0016410">
    <property type="term" value="F:N-acyltransferase activity"/>
    <property type="evidence" value="ECO:0007669"/>
    <property type="project" value="TreeGrafter"/>
</dbReference>
<dbReference type="InterPro" id="IPR019432">
    <property type="entry name" value="Acyltransferase_MbtK/IucB-like"/>
</dbReference>
<dbReference type="Pfam" id="PF13523">
    <property type="entry name" value="Acetyltransf_8"/>
    <property type="match status" value="1"/>
</dbReference>
<dbReference type="GeneID" id="55988024"/>
<evidence type="ECO:0000256" key="2">
    <source>
        <dbReference type="SAM" id="MobiDB-lite"/>
    </source>
</evidence>